<sequence>MKPSVAALICPEANTSMPALIAESKSAEKRANMEYAAHNSNFQKIADHVQRTGDFGVTFGLEDFVVIRSSKSDRAQGPKDLGQFFLLLDIGS</sequence>
<name>A0ACC2U2E1_9FUNG</name>
<organism evidence="1 2">
    <name type="scientific">Entomophthora muscae</name>
    <dbReference type="NCBI Taxonomy" id="34485"/>
    <lineage>
        <taxon>Eukaryota</taxon>
        <taxon>Fungi</taxon>
        <taxon>Fungi incertae sedis</taxon>
        <taxon>Zoopagomycota</taxon>
        <taxon>Entomophthoromycotina</taxon>
        <taxon>Entomophthoromycetes</taxon>
        <taxon>Entomophthorales</taxon>
        <taxon>Entomophthoraceae</taxon>
        <taxon>Entomophthora</taxon>
    </lineage>
</organism>
<reference evidence="1" key="1">
    <citation type="submission" date="2022-04" db="EMBL/GenBank/DDBJ databases">
        <title>Genome of the entomopathogenic fungus Entomophthora muscae.</title>
        <authorList>
            <person name="Elya C."/>
            <person name="Lovett B.R."/>
            <person name="Lee E."/>
            <person name="Macias A.M."/>
            <person name="Hajek A.E."/>
            <person name="De Bivort B.L."/>
            <person name="Kasson M.T."/>
            <person name="De Fine Licht H.H."/>
            <person name="Stajich J.E."/>
        </authorList>
    </citation>
    <scope>NUCLEOTIDE SEQUENCE</scope>
    <source>
        <strain evidence="1">Berkeley</strain>
    </source>
</reference>
<accession>A0ACC2U2E1</accession>
<proteinExistence type="predicted"/>
<evidence type="ECO:0000313" key="2">
    <source>
        <dbReference type="Proteomes" id="UP001165960"/>
    </source>
</evidence>
<keyword evidence="2" id="KW-1185">Reference proteome</keyword>
<evidence type="ECO:0000313" key="1">
    <source>
        <dbReference type="EMBL" id="KAJ9081094.1"/>
    </source>
</evidence>
<protein>
    <submittedName>
        <fullName evidence="1">Uncharacterized protein</fullName>
    </submittedName>
</protein>
<comment type="caution">
    <text evidence="1">The sequence shown here is derived from an EMBL/GenBank/DDBJ whole genome shotgun (WGS) entry which is preliminary data.</text>
</comment>
<dbReference type="EMBL" id="QTSX02001500">
    <property type="protein sequence ID" value="KAJ9081094.1"/>
    <property type="molecule type" value="Genomic_DNA"/>
</dbReference>
<dbReference type="Proteomes" id="UP001165960">
    <property type="component" value="Unassembled WGS sequence"/>
</dbReference>
<gene>
    <name evidence="1" type="ORF">DSO57_1018401</name>
</gene>